<dbReference type="InParanoid" id="A0A2G4YP52"/>
<dbReference type="SUPFAM" id="SSF52499">
    <property type="entry name" value="Isochorismatase-like hydrolases"/>
    <property type="match status" value="1"/>
</dbReference>
<evidence type="ECO:0000313" key="3">
    <source>
        <dbReference type="EMBL" id="PHZ84080.1"/>
    </source>
</evidence>
<evidence type="ECO:0000256" key="1">
    <source>
        <dbReference type="ARBA" id="ARBA00022801"/>
    </source>
</evidence>
<reference evidence="3 4" key="1">
    <citation type="submission" date="2017-10" db="EMBL/GenBank/DDBJ databases">
        <title>Frigbacter circumglobatus gen. nov. sp. nov., isolated from sediment cultured in situ.</title>
        <authorList>
            <person name="Zhao Z."/>
        </authorList>
    </citation>
    <scope>NUCLEOTIDE SEQUENCE [LARGE SCALE GENOMIC DNA]</scope>
    <source>
        <strain evidence="3 4">ZYL</strain>
    </source>
</reference>
<feature type="domain" description="Isochorismatase-like" evidence="2">
    <location>
        <begin position="8"/>
        <end position="183"/>
    </location>
</feature>
<dbReference type="GO" id="GO:0016787">
    <property type="term" value="F:hydrolase activity"/>
    <property type="evidence" value="ECO:0007669"/>
    <property type="project" value="UniProtKB-KW"/>
</dbReference>
<accession>A0A2G4YP52</accession>
<keyword evidence="4" id="KW-1185">Reference proteome</keyword>
<dbReference type="InterPro" id="IPR036380">
    <property type="entry name" value="Isochorismatase-like_sf"/>
</dbReference>
<dbReference type="CDD" id="cd01014">
    <property type="entry name" value="nicotinamidase_related"/>
    <property type="match status" value="1"/>
</dbReference>
<gene>
    <name evidence="3" type="ORF">CRD36_12825</name>
</gene>
<dbReference type="RefSeq" id="WP_099473894.1">
    <property type="nucleotide sequence ID" value="NZ_CP041025.1"/>
</dbReference>
<dbReference type="AlphaFoldDB" id="A0A2G4YP52"/>
<proteinExistence type="predicted"/>
<dbReference type="InterPro" id="IPR050272">
    <property type="entry name" value="Isochorismatase-like_hydrls"/>
</dbReference>
<name>A0A2G4YP52_9PROT</name>
<dbReference type="PANTHER" id="PTHR43540">
    <property type="entry name" value="PEROXYUREIDOACRYLATE/UREIDOACRYLATE AMIDOHYDROLASE-RELATED"/>
    <property type="match status" value="1"/>
</dbReference>
<dbReference type="Proteomes" id="UP000229730">
    <property type="component" value="Unassembled WGS sequence"/>
</dbReference>
<protein>
    <submittedName>
        <fullName evidence="3">Cysteine hydrolase</fullName>
    </submittedName>
</protein>
<dbReference type="Gene3D" id="3.40.50.850">
    <property type="entry name" value="Isochorismatase-like"/>
    <property type="match status" value="1"/>
</dbReference>
<dbReference type="FunCoup" id="A0A2G4YP52">
    <property type="interactions" value="79"/>
</dbReference>
<organism evidence="3 4">
    <name type="scientific">Paremcibacter congregatus</name>
    <dbReference type="NCBI Taxonomy" id="2043170"/>
    <lineage>
        <taxon>Bacteria</taxon>
        <taxon>Pseudomonadati</taxon>
        <taxon>Pseudomonadota</taxon>
        <taxon>Alphaproteobacteria</taxon>
        <taxon>Emcibacterales</taxon>
        <taxon>Emcibacteraceae</taxon>
        <taxon>Paremcibacter</taxon>
    </lineage>
</organism>
<dbReference type="OrthoDB" id="9807387at2"/>
<dbReference type="EMBL" id="PDEM01000025">
    <property type="protein sequence ID" value="PHZ84080.1"/>
    <property type="molecule type" value="Genomic_DNA"/>
</dbReference>
<evidence type="ECO:0000313" key="4">
    <source>
        <dbReference type="Proteomes" id="UP000229730"/>
    </source>
</evidence>
<comment type="caution">
    <text evidence="3">The sequence shown here is derived from an EMBL/GenBank/DDBJ whole genome shotgun (WGS) entry which is preliminary data.</text>
</comment>
<sequence>MIELSENAALIIVDMQKAIEAPYWAAVGPRNNPQAERILRDLLTRWRASGRPVVIVRHDSREDASAFRPDTATHAFLDGLEPLPGDIVIGKCTNSAFIATDLAEILKKHGITDVFFAGVKTNNSVEATVRMSGNLGLRSFLIEDCCFTFAMRDYAGVIRSAQEVHDMALANMAGEYCQIVTAQELIFPSERQN</sequence>
<evidence type="ECO:0000259" key="2">
    <source>
        <dbReference type="Pfam" id="PF00857"/>
    </source>
</evidence>
<dbReference type="Pfam" id="PF00857">
    <property type="entry name" value="Isochorismatase"/>
    <property type="match status" value="1"/>
</dbReference>
<dbReference type="PANTHER" id="PTHR43540:SF1">
    <property type="entry name" value="ISOCHORISMATASE HYDROLASE"/>
    <property type="match status" value="1"/>
</dbReference>
<dbReference type="InterPro" id="IPR000868">
    <property type="entry name" value="Isochorismatase-like_dom"/>
</dbReference>
<keyword evidence="1 3" id="KW-0378">Hydrolase</keyword>